<sequence length="246" mass="28237">MKLEEALNFYKKQFHDFKNVINLTTILDKEVDEIEQQIGRHFQTVLELGAGNGQLARSIAHRKKDVTTIELVPEMVEFANSIPSSVKSLCGSFYDLPLNKTFDVILYIDGFGVGNDDDQLKLLHRIYGWMNDDGVALIDIYQPNYWKKIDGKSMYPLGTKKVARKYGFIEETNEMTDTWWHVDNPENVYTQTLTCYSPDDIVELANQANLKVKAFYPGGAMDFDTWTYNETVSLSSCLSYRVKLVK</sequence>
<name>A0A511UTB6_9BACI</name>
<dbReference type="RefSeq" id="WP_146934176.1">
    <property type="nucleotide sequence ID" value="NZ_BJXW01000001.1"/>
</dbReference>
<comment type="caution">
    <text evidence="2">The sequence shown here is derived from an EMBL/GenBank/DDBJ whole genome shotgun (WGS) entry which is preliminary data.</text>
</comment>
<evidence type="ECO:0000313" key="2">
    <source>
        <dbReference type="EMBL" id="GEN29816.1"/>
    </source>
</evidence>
<organism evidence="2 3">
    <name type="scientific">Cerasibacillus quisquiliarum</name>
    <dbReference type="NCBI Taxonomy" id="227865"/>
    <lineage>
        <taxon>Bacteria</taxon>
        <taxon>Bacillati</taxon>
        <taxon>Bacillota</taxon>
        <taxon>Bacilli</taxon>
        <taxon>Bacillales</taxon>
        <taxon>Bacillaceae</taxon>
        <taxon>Cerasibacillus</taxon>
    </lineage>
</organism>
<dbReference type="Pfam" id="PF13649">
    <property type="entry name" value="Methyltransf_25"/>
    <property type="match status" value="1"/>
</dbReference>
<evidence type="ECO:0000313" key="3">
    <source>
        <dbReference type="Proteomes" id="UP000321491"/>
    </source>
</evidence>
<dbReference type="AlphaFoldDB" id="A0A511UTB6"/>
<keyword evidence="2" id="KW-0489">Methyltransferase</keyword>
<keyword evidence="2" id="KW-0808">Transferase</keyword>
<proteinExistence type="predicted"/>
<keyword evidence="3" id="KW-1185">Reference proteome</keyword>
<dbReference type="Proteomes" id="UP000321491">
    <property type="component" value="Unassembled WGS sequence"/>
</dbReference>
<dbReference type="InterPro" id="IPR041698">
    <property type="entry name" value="Methyltransf_25"/>
</dbReference>
<dbReference type="EMBL" id="BJXW01000001">
    <property type="protein sequence ID" value="GEN29816.1"/>
    <property type="molecule type" value="Genomic_DNA"/>
</dbReference>
<gene>
    <name evidence="2" type="ORF">CQU01_00540</name>
</gene>
<reference evidence="2 3" key="1">
    <citation type="submission" date="2019-07" db="EMBL/GenBank/DDBJ databases">
        <title>Whole genome shotgun sequence of Cerasibacillus quisquiliarum NBRC 102429.</title>
        <authorList>
            <person name="Hosoyama A."/>
            <person name="Uohara A."/>
            <person name="Ohji S."/>
            <person name="Ichikawa N."/>
        </authorList>
    </citation>
    <scope>NUCLEOTIDE SEQUENCE [LARGE SCALE GENOMIC DNA]</scope>
    <source>
        <strain evidence="2 3">NBRC 102429</strain>
    </source>
</reference>
<dbReference type="GO" id="GO:0032259">
    <property type="term" value="P:methylation"/>
    <property type="evidence" value="ECO:0007669"/>
    <property type="project" value="UniProtKB-KW"/>
</dbReference>
<evidence type="ECO:0000259" key="1">
    <source>
        <dbReference type="Pfam" id="PF13649"/>
    </source>
</evidence>
<protein>
    <submittedName>
        <fullName evidence="2">N-methyltransferase</fullName>
    </submittedName>
</protein>
<feature type="domain" description="Methyltransferase" evidence="1">
    <location>
        <begin position="45"/>
        <end position="134"/>
    </location>
</feature>
<dbReference type="InterPro" id="IPR029063">
    <property type="entry name" value="SAM-dependent_MTases_sf"/>
</dbReference>
<accession>A0A511UTB6</accession>
<dbReference type="SUPFAM" id="SSF53335">
    <property type="entry name" value="S-adenosyl-L-methionine-dependent methyltransferases"/>
    <property type="match status" value="1"/>
</dbReference>
<dbReference type="CDD" id="cd02440">
    <property type="entry name" value="AdoMet_MTases"/>
    <property type="match status" value="1"/>
</dbReference>
<dbReference type="Gene3D" id="3.40.50.150">
    <property type="entry name" value="Vaccinia Virus protein VP39"/>
    <property type="match status" value="1"/>
</dbReference>
<dbReference type="OrthoDB" id="1490595at2"/>
<dbReference type="GO" id="GO:0008168">
    <property type="term" value="F:methyltransferase activity"/>
    <property type="evidence" value="ECO:0007669"/>
    <property type="project" value="UniProtKB-KW"/>
</dbReference>